<dbReference type="InterPro" id="IPR036651">
    <property type="entry name" value="Gln_synt_N_sf"/>
</dbReference>
<comment type="similarity">
    <text evidence="2 8 9">Belongs to the glutamine synthetase family.</text>
</comment>
<dbReference type="InterPro" id="IPR027303">
    <property type="entry name" value="Gln_synth_gly_rich_site"/>
</dbReference>
<dbReference type="PANTHER" id="PTHR43785:SF12">
    <property type="entry name" value="TYPE-1 GLUTAMINE SYNTHETASE 2"/>
    <property type="match status" value="1"/>
</dbReference>
<reference evidence="12 13" key="1">
    <citation type="journal article" date="2020" name="Front. Microbiol.">
        <title>Single-cell genomics of novel Actinobacteria with the Wood-Ljungdahl pathway discovered in a serpentinizing system.</title>
        <authorList>
            <person name="Merino N."/>
            <person name="Kawai M."/>
            <person name="Boyd E.S."/>
            <person name="Colman D.R."/>
            <person name="McGlynn S.E."/>
            <person name="Nealson K.H."/>
            <person name="Kurokawa K."/>
            <person name="Hongoh Y."/>
        </authorList>
    </citation>
    <scope>NUCLEOTIDE SEQUENCE [LARGE SCALE GENOMIC DNA]</scope>
    <source>
        <strain evidence="12 13">S33</strain>
    </source>
</reference>
<evidence type="ECO:0000259" key="11">
    <source>
        <dbReference type="PROSITE" id="PS51987"/>
    </source>
</evidence>
<keyword evidence="5" id="KW-0547">Nucleotide-binding</keyword>
<dbReference type="EMBL" id="BLRY01000055">
    <property type="protein sequence ID" value="GFP27678.1"/>
    <property type="molecule type" value="Genomic_DNA"/>
</dbReference>
<evidence type="ECO:0000256" key="1">
    <source>
        <dbReference type="ARBA" id="ARBA00001946"/>
    </source>
</evidence>
<dbReference type="InterPro" id="IPR008146">
    <property type="entry name" value="Gln_synth_cat_dom"/>
</dbReference>
<protein>
    <submittedName>
        <fullName evidence="12">Glutamine synthetase</fullName>
    </submittedName>
</protein>
<keyword evidence="13" id="KW-1185">Reference proteome</keyword>
<evidence type="ECO:0000256" key="9">
    <source>
        <dbReference type="RuleBase" id="RU000384"/>
    </source>
</evidence>
<evidence type="ECO:0000256" key="6">
    <source>
        <dbReference type="ARBA" id="ARBA00022840"/>
    </source>
</evidence>
<dbReference type="FunFam" id="3.30.590.10:FF:000003">
    <property type="entry name" value="Glutamine synthetase 2"/>
    <property type="match status" value="1"/>
</dbReference>
<dbReference type="GO" id="GO:0006542">
    <property type="term" value="P:glutamine biosynthetic process"/>
    <property type="evidence" value="ECO:0007669"/>
    <property type="project" value="InterPro"/>
</dbReference>
<comment type="cofactor">
    <cofactor evidence="1">
        <name>Mg(2+)</name>
        <dbReference type="ChEBI" id="CHEBI:18420"/>
    </cofactor>
</comment>
<dbReference type="AlphaFoldDB" id="A0A6V8P5H6"/>
<keyword evidence="6" id="KW-0067">ATP-binding</keyword>
<evidence type="ECO:0000313" key="12">
    <source>
        <dbReference type="EMBL" id="GFP27678.1"/>
    </source>
</evidence>
<evidence type="ECO:0000256" key="8">
    <source>
        <dbReference type="PROSITE-ProRule" id="PRU01330"/>
    </source>
</evidence>
<dbReference type="GO" id="GO:0046872">
    <property type="term" value="F:metal ion binding"/>
    <property type="evidence" value="ECO:0007669"/>
    <property type="project" value="UniProtKB-KW"/>
</dbReference>
<dbReference type="GO" id="GO:0004356">
    <property type="term" value="F:glutamine synthetase activity"/>
    <property type="evidence" value="ECO:0007669"/>
    <property type="project" value="InterPro"/>
</dbReference>
<dbReference type="Proteomes" id="UP000591948">
    <property type="component" value="Unassembled WGS sequence"/>
</dbReference>
<evidence type="ECO:0000256" key="4">
    <source>
        <dbReference type="ARBA" id="ARBA00022723"/>
    </source>
</evidence>
<gene>
    <name evidence="12" type="ORF">HKBW3S33_01088</name>
</gene>
<comment type="caution">
    <text evidence="12">The sequence shown here is derived from an EMBL/GenBank/DDBJ whole genome shotgun (WGS) entry which is preliminary data.</text>
</comment>
<dbReference type="Pfam" id="PF00120">
    <property type="entry name" value="Gln-synt_C"/>
    <property type="match status" value="1"/>
</dbReference>
<dbReference type="GO" id="GO:0005524">
    <property type="term" value="F:ATP binding"/>
    <property type="evidence" value="ECO:0007669"/>
    <property type="project" value="UniProtKB-KW"/>
</dbReference>
<dbReference type="Gene3D" id="3.10.20.70">
    <property type="entry name" value="Glutamine synthetase, N-terminal domain"/>
    <property type="match status" value="1"/>
</dbReference>
<keyword evidence="4" id="KW-0479">Metal-binding</keyword>
<feature type="domain" description="GS catalytic" evidence="11">
    <location>
        <begin position="107"/>
        <end position="441"/>
    </location>
</feature>
<feature type="domain" description="GS beta-grasp" evidence="10">
    <location>
        <begin position="15"/>
        <end position="100"/>
    </location>
</feature>
<evidence type="ECO:0000256" key="5">
    <source>
        <dbReference type="ARBA" id="ARBA00022741"/>
    </source>
</evidence>
<evidence type="ECO:0000259" key="10">
    <source>
        <dbReference type="PROSITE" id="PS51986"/>
    </source>
</evidence>
<evidence type="ECO:0000256" key="2">
    <source>
        <dbReference type="ARBA" id="ARBA00009897"/>
    </source>
</evidence>
<evidence type="ECO:0000256" key="3">
    <source>
        <dbReference type="ARBA" id="ARBA00022598"/>
    </source>
</evidence>
<dbReference type="PANTHER" id="PTHR43785">
    <property type="entry name" value="GAMMA-GLUTAMYLPUTRESCINE SYNTHETASE"/>
    <property type="match status" value="1"/>
</dbReference>
<name>A0A6V8P5H6_9ACTN</name>
<dbReference type="PROSITE" id="PS00181">
    <property type="entry name" value="GLNA_ATP"/>
    <property type="match status" value="1"/>
</dbReference>
<organism evidence="12 13">
    <name type="scientific">Candidatus Hakubella thermalkaliphila</name>
    <dbReference type="NCBI Taxonomy" id="2754717"/>
    <lineage>
        <taxon>Bacteria</taxon>
        <taxon>Bacillati</taxon>
        <taxon>Actinomycetota</taxon>
        <taxon>Actinomycetota incertae sedis</taxon>
        <taxon>Candidatus Hakubellales</taxon>
        <taxon>Candidatus Hakubellaceae</taxon>
        <taxon>Candidatus Hakubella</taxon>
    </lineage>
</organism>
<keyword evidence="3" id="KW-0436">Ligase</keyword>
<dbReference type="SMART" id="SM01230">
    <property type="entry name" value="Gln-synt_C"/>
    <property type="match status" value="1"/>
</dbReference>
<evidence type="ECO:0000313" key="13">
    <source>
        <dbReference type="Proteomes" id="UP000591948"/>
    </source>
</evidence>
<dbReference type="PROSITE" id="PS51986">
    <property type="entry name" value="GS_BETA_GRASP"/>
    <property type="match status" value="1"/>
</dbReference>
<dbReference type="Pfam" id="PF03951">
    <property type="entry name" value="Gln-synt_N"/>
    <property type="match status" value="1"/>
</dbReference>
<evidence type="ECO:0000256" key="7">
    <source>
        <dbReference type="ARBA" id="ARBA00022842"/>
    </source>
</evidence>
<proteinExistence type="inferred from homology"/>
<dbReference type="SUPFAM" id="SSF54368">
    <property type="entry name" value="Glutamine synthetase, N-terminal domain"/>
    <property type="match status" value="1"/>
</dbReference>
<dbReference type="InterPro" id="IPR008147">
    <property type="entry name" value="Gln_synt_N"/>
</dbReference>
<dbReference type="RefSeq" id="WP_176233432.1">
    <property type="nucleotide sequence ID" value="NZ_BLRY01000055.1"/>
</dbReference>
<keyword evidence="7" id="KW-0460">Magnesium</keyword>
<dbReference type="InterPro" id="IPR014746">
    <property type="entry name" value="Gln_synth/guanido_kin_cat_dom"/>
</dbReference>
<accession>A0A6V8P5H6</accession>
<dbReference type="Gene3D" id="3.30.590.10">
    <property type="entry name" value="Glutamine synthetase/guanido kinase, catalytic domain"/>
    <property type="match status" value="1"/>
</dbReference>
<dbReference type="PROSITE" id="PS51987">
    <property type="entry name" value="GS_CATALYTIC"/>
    <property type="match status" value="1"/>
</dbReference>
<dbReference type="SUPFAM" id="SSF55931">
    <property type="entry name" value="Glutamine synthetase/guanido kinase"/>
    <property type="match status" value="1"/>
</dbReference>
<sequence length="441" mass="50251">MTYEKEDVLRRVREEKIRTIQLWFVDILGFLKCISITSRELESAFEYGKGFDGSSIAGFAEAEESDILARPDPSTFCLLPWTVGENIVARMFCDIFTPDGEPYPADPRAILRRVTERARKKGFAYLVGPELEYFYFGSEEVPEVIDQGGYFELISNDFAETLRNQAVKALETMEIPVEASHHEVSPSQHELDLQYAEALVMADSVVTARMVVKEIASQSGVHATFMPKPLPNVNGSGMHTHQSLFQNGNNAFFDPESEHHLSLVAQQFMAGQLRHVREFCAVTNQWVNSYKRLVPGYEAPVYISWARRNRTALIRVPDYRRGNEKATRIEIRSPDPACNPYLAFAVLLAAGLKGIEEQYELPPPVEPNIYKMQATERAERNLEALPVSLHEARRLMQESELVRQTLGDHVFNKFLINKEMEWEEYRTQVTPLELKKGLASL</sequence>